<protein>
    <submittedName>
        <fullName evidence="4">NC2B</fullName>
    </submittedName>
</protein>
<organism evidence="4 5">
    <name type="scientific">Hepatospora eriocheir</name>
    <dbReference type="NCBI Taxonomy" id="1081669"/>
    <lineage>
        <taxon>Eukaryota</taxon>
        <taxon>Fungi</taxon>
        <taxon>Fungi incertae sedis</taxon>
        <taxon>Microsporidia</taxon>
        <taxon>Hepatosporidae</taxon>
        <taxon>Hepatospora</taxon>
    </lineage>
</organism>
<proteinExistence type="predicted"/>
<feature type="domain" description="Transcription factor CBF/NF-Y/archaeal histone" evidence="3">
    <location>
        <begin position="11"/>
        <end position="75"/>
    </location>
</feature>
<dbReference type="InterPro" id="IPR042225">
    <property type="entry name" value="Ncb2"/>
</dbReference>
<evidence type="ECO:0000256" key="1">
    <source>
        <dbReference type="ARBA" id="ARBA00004123"/>
    </source>
</evidence>
<dbReference type="VEuPathDB" id="MicrosporidiaDB:A0H76_742"/>
<evidence type="ECO:0000256" key="2">
    <source>
        <dbReference type="ARBA" id="ARBA00023242"/>
    </source>
</evidence>
<dbReference type="GO" id="GO:0046982">
    <property type="term" value="F:protein heterodimerization activity"/>
    <property type="evidence" value="ECO:0007669"/>
    <property type="project" value="InterPro"/>
</dbReference>
<dbReference type="CDD" id="cd22905">
    <property type="entry name" value="HFD_Dr1"/>
    <property type="match status" value="1"/>
</dbReference>
<dbReference type="PANTHER" id="PTHR46138:SF1">
    <property type="entry name" value="PROTEIN DR1"/>
    <property type="match status" value="1"/>
</dbReference>
<evidence type="ECO:0000313" key="4">
    <source>
        <dbReference type="EMBL" id="ORD96811.1"/>
    </source>
</evidence>
<dbReference type="Proteomes" id="UP000192356">
    <property type="component" value="Unassembled WGS sequence"/>
</dbReference>
<evidence type="ECO:0000259" key="3">
    <source>
        <dbReference type="Pfam" id="PF00808"/>
    </source>
</evidence>
<dbReference type="GO" id="GO:0051123">
    <property type="term" value="P:RNA polymerase II preinitiation complex assembly"/>
    <property type="evidence" value="ECO:0007669"/>
    <property type="project" value="TreeGrafter"/>
</dbReference>
<name>A0A1X0QAH6_9MICR</name>
<dbReference type="GO" id="GO:0016251">
    <property type="term" value="F:RNA polymerase II general transcription initiation factor activity"/>
    <property type="evidence" value="ECO:0007669"/>
    <property type="project" value="TreeGrafter"/>
</dbReference>
<comment type="subcellular location">
    <subcellularLocation>
        <location evidence="1">Nucleus</location>
    </subcellularLocation>
</comment>
<dbReference type="PANTHER" id="PTHR46138">
    <property type="entry name" value="PROTEIN DR1"/>
    <property type="match status" value="1"/>
</dbReference>
<keyword evidence="5" id="KW-1185">Reference proteome</keyword>
<dbReference type="InterPro" id="IPR003958">
    <property type="entry name" value="CBFA_NFYB_domain"/>
</dbReference>
<dbReference type="VEuPathDB" id="MicrosporidiaDB:HERIO_1277"/>
<dbReference type="GO" id="GO:0000122">
    <property type="term" value="P:negative regulation of transcription by RNA polymerase II"/>
    <property type="evidence" value="ECO:0007669"/>
    <property type="project" value="InterPro"/>
</dbReference>
<evidence type="ECO:0000313" key="5">
    <source>
        <dbReference type="Proteomes" id="UP000192356"/>
    </source>
</evidence>
<keyword evidence="2" id="KW-0539">Nucleus</keyword>
<accession>A0A1X0QAH6</accession>
<comment type="caution">
    <text evidence="4">The sequence shown here is derived from an EMBL/GenBank/DDBJ whole genome shotgun (WGS) entry which is preliminary data.</text>
</comment>
<gene>
    <name evidence="4" type="primary">NC2B</name>
    <name evidence="4" type="ORF">HERIO_1277</name>
</gene>
<sequence length="212" mass="24536">MTFEKHEDENSLPRTTVEKIAQETLPTKCAIQKEAKVLLKDASTTFLMNLTLEAFKIQEKDKKKTLSADHICQALSKINFGEYESECRQSLEDYMEYSKLKPSKQNKLKDSGLSLDVLHEQQLKLFEKAKVETKDGFNPNDQDFDREDIKIDNVEEIIENSKTDLKDNRLSSNEKELELFEKSKVETNNEFDSIDKDVGICINDMKDVNKDK</sequence>
<dbReference type="EMBL" id="LVKB01000060">
    <property type="protein sequence ID" value="ORD96811.1"/>
    <property type="molecule type" value="Genomic_DNA"/>
</dbReference>
<dbReference type="GO" id="GO:0017025">
    <property type="term" value="F:TBP-class protein binding"/>
    <property type="evidence" value="ECO:0007669"/>
    <property type="project" value="TreeGrafter"/>
</dbReference>
<reference evidence="4 5" key="1">
    <citation type="journal article" date="2017" name="Environ. Microbiol.">
        <title>Decay of the glycolytic pathway and adaptation to intranuclear parasitism within Enterocytozoonidae microsporidia.</title>
        <authorList>
            <person name="Wiredu Boakye D."/>
            <person name="Jaroenlak P."/>
            <person name="Prachumwat A."/>
            <person name="Williams T.A."/>
            <person name="Bateman K.S."/>
            <person name="Itsathitphaisarn O."/>
            <person name="Sritunyalucksana K."/>
            <person name="Paszkiewicz K.H."/>
            <person name="Moore K.A."/>
            <person name="Stentiford G.D."/>
            <person name="Williams B.A."/>
        </authorList>
    </citation>
    <scope>NUCLEOTIDE SEQUENCE [LARGE SCALE GENOMIC DNA]</scope>
    <source>
        <strain evidence="4 5">GB1</strain>
    </source>
</reference>
<dbReference type="GO" id="GO:0017054">
    <property type="term" value="C:negative cofactor 2 complex"/>
    <property type="evidence" value="ECO:0007669"/>
    <property type="project" value="InterPro"/>
</dbReference>
<dbReference type="Pfam" id="PF00808">
    <property type="entry name" value="CBFD_NFYB_HMF"/>
    <property type="match status" value="1"/>
</dbReference>
<dbReference type="SUPFAM" id="SSF47113">
    <property type="entry name" value="Histone-fold"/>
    <property type="match status" value="1"/>
</dbReference>
<dbReference type="InterPro" id="IPR009072">
    <property type="entry name" value="Histone-fold"/>
</dbReference>
<dbReference type="AlphaFoldDB" id="A0A1X0QAH6"/>
<dbReference type="OrthoDB" id="601405at2759"/>
<dbReference type="Gene3D" id="1.10.20.10">
    <property type="entry name" value="Histone, subunit A"/>
    <property type="match status" value="1"/>
</dbReference>